<keyword evidence="2" id="KW-0808">Transferase</keyword>
<comment type="caution">
    <text evidence="2">The sequence shown here is derived from an EMBL/GenBank/DDBJ whole genome shotgun (WGS) entry which is preliminary data.</text>
</comment>
<dbReference type="InterPro" id="IPR053188">
    <property type="entry name" value="FkbM_Methyltransferase"/>
</dbReference>
<dbReference type="Proteomes" id="UP001519535">
    <property type="component" value="Unassembled WGS sequence"/>
</dbReference>
<dbReference type="PANTHER" id="PTHR36973:SF4">
    <property type="entry name" value="NODULATION PROTEIN"/>
    <property type="match status" value="1"/>
</dbReference>
<evidence type="ECO:0000313" key="3">
    <source>
        <dbReference type="Proteomes" id="UP001519535"/>
    </source>
</evidence>
<proteinExistence type="predicted"/>
<gene>
    <name evidence="2" type="ORF">KIH27_18135</name>
</gene>
<dbReference type="Pfam" id="PF05050">
    <property type="entry name" value="Methyltransf_21"/>
    <property type="match status" value="1"/>
</dbReference>
<name>A0ABS5RPM3_9MYCO</name>
<dbReference type="InterPro" id="IPR006342">
    <property type="entry name" value="FkbM_mtfrase"/>
</dbReference>
<keyword evidence="2" id="KW-0489">Methyltransferase</keyword>
<dbReference type="GO" id="GO:0032259">
    <property type="term" value="P:methylation"/>
    <property type="evidence" value="ECO:0007669"/>
    <property type="project" value="UniProtKB-KW"/>
</dbReference>
<reference evidence="2 3" key="1">
    <citation type="submission" date="2021-05" db="EMBL/GenBank/DDBJ databases">
        <title>Mycobacterium acidophilum sp. nov., an extremely acid-tolerant member of the genus Mycobacterium.</title>
        <authorList>
            <person name="Xia J."/>
        </authorList>
    </citation>
    <scope>NUCLEOTIDE SEQUENCE [LARGE SCALE GENOMIC DNA]</scope>
    <source>
        <strain evidence="2 3">M1</strain>
    </source>
</reference>
<dbReference type="Gene3D" id="3.40.50.150">
    <property type="entry name" value="Vaccinia Virus protein VP39"/>
    <property type="match status" value="1"/>
</dbReference>
<dbReference type="PANTHER" id="PTHR36973">
    <property type="entry name" value="SLL1456 PROTEIN-RELATED"/>
    <property type="match status" value="1"/>
</dbReference>
<feature type="domain" description="Methyltransferase FkbM" evidence="1">
    <location>
        <begin position="22"/>
        <end position="189"/>
    </location>
</feature>
<protein>
    <submittedName>
        <fullName evidence="2">FkbM family methyltransferase</fullName>
    </submittedName>
</protein>
<keyword evidence="3" id="KW-1185">Reference proteome</keyword>
<accession>A0ABS5RPM3</accession>
<evidence type="ECO:0000259" key="1">
    <source>
        <dbReference type="Pfam" id="PF05050"/>
    </source>
</evidence>
<dbReference type="RefSeq" id="WP_214094366.1">
    <property type="nucleotide sequence ID" value="NZ_JAHCLR010000046.1"/>
</dbReference>
<dbReference type="NCBIfam" id="TIGR01444">
    <property type="entry name" value="fkbM_fam"/>
    <property type="match status" value="1"/>
</dbReference>
<evidence type="ECO:0000313" key="2">
    <source>
        <dbReference type="EMBL" id="MBS9535508.1"/>
    </source>
</evidence>
<dbReference type="GO" id="GO:0008168">
    <property type="term" value="F:methyltransferase activity"/>
    <property type="evidence" value="ECO:0007669"/>
    <property type="project" value="UniProtKB-KW"/>
</dbReference>
<organism evidence="2 3">
    <name type="scientific">Mycolicibacter acidiphilus</name>
    <dbReference type="NCBI Taxonomy" id="2835306"/>
    <lineage>
        <taxon>Bacteria</taxon>
        <taxon>Bacillati</taxon>
        <taxon>Actinomycetota</taxon>
        <taxon>Actinomycetes</taxon>
        <taxon>Mycobacteriales</taxon>
        <taxon>Mycobacteriaceae</taxon>
        <taxon>Mycolicibacter</taxon>
    </lineage>
</organism>
<sequence length="284" mass="31010">MAAEVSAVADLVCCSRLTTVVDIGANPIDGDPPYKSMLDSGLCAVTGFEPQPTALAELQRQKGALETYLPYAVGDGNTHRLRVTSASGMTSMFRPDARRLGLFNGFPAWGTVVDEVDVPTRRLDDIDEVGDFDLLKIDIQGGELMTFANGRQKLAQAVAIQTEVSFVPLYEGQPVFGEVDLELRRQGFLPHSFPAIKRWAITPTVFGGNFRIGQNQLLEADIVYVRDIAYPELLTDEQLSHLAMVAFHVYGSIDLTHFCILELSRRGSSAADAGAQFLNRIASD</sequence>
<dbReference type="SUPFAM" id="SSF53335">
    <property type="entry name" value="S-adenosyl-L-methionine-dependent methyltransferases"/>
    <property type="match status" value="1"/>
</dbReference>
<dbReference type="InterPro" id="IPR029063">
    <property type="entry name" value="SAM-dependent_MTases_sf"/>
</dbReference>
<dbReference type="EMBL" id="JAHCLR010000046">
    <property type="protein sequence ID" value="MBS9535508.1"/>
    <property type="molecule type" value="Genomic_DNA"/>
</dbReference>